<dbReference type="InterPro" id="IPR037066">
    <property type="entry name" value="Plug_dom_sf"/>
</dbReference>
<evidence type="ECO:0000256" key="8">
    <source>
        <dbReference type="PROSITE-ProRule" id="PRU01360"/>
    </source>
</evidence>
<evidence type="ECO:0000256" key="9">
    <source>
        <dbReference type="RuleBase" id="RU003357"/>
    </source>
</evidence>
<evidence type="ECO:0000259" key="10">
    <source>
        <dbReference type="Pfam" id="PF00593"/>
    </source>
</evidence>
<dbReference type="Pfam" id="PF07715">
    <property type="entry name" value="Plug"/>
    <property type="match status" value="1"/>
</dbReference>
<comment type="caution">
    <text evidence="12">The sequence shown here is derived from an EMBL/GenBank/DDBJ whole genome shotgun (WGS) entry which is preliminary data.</text>
</comment>
<dbReference type="Gene3D" id="2.40.170.20">
    <property type="entry name" value="TonB-dependent receptor, beta-barrel domain"/>
    <property type="match status" value="1"/>
</dbReference>
<evidence type="ECO:0000256" key="4">
    <source>
        <dbReference type="ARBA" id="ARBA00022692"/>
    </source>
</evidence>
<dbReference type="InterPro" id="IPR023996">
    <property type="entry name" value="TonB-dep_OMP_SusC/RagA"/>
</dbReference>
<dbReference type="SUPFAM" id="SSF56935">
    <property type="entry name" value="Porins"/>
    <property type="match status" value="1"/>
</dbReference>
<keyword evidence="4 8" id="KW-0812">Transmembrane</keyword>
<sequence>MNKLFKSRIGGSVLAVTLLSSSLLVPERLYSQVPMTQVKAMTKIIGIVLDENKVPIPNVSVTVKGDAKTATISNDKGEFIISPTQDNVTLVFKSVGYATKEVVVNEKTKLPLVVILLSANEKIDEVVVTGYSRRSKESFTGSASTFSKEDLLRVGNKNVLQSLQNLDPSFVLSENLSLGSNPNALPEIQLRGQTGLDDIRGEYSGNPNEPLFILDGFEANLQKIFDLDMNRVASITILRDAAAKAIYGSKAANGVVIIETIVPAEGAMRVSYNANFNIEAPDLTSYHLANAREKLQVELNAGRYTSSQPVYQQHLREQYNAILADIESGVDTYWLSQPLRVGLGNKHTLMLEGGSPSLRYVVDFSYNNNIGVMKGSNRQNTGGSVNLSYRSGKFNFRNILSVNFNKSNNSPYGSFSEYTSLNPYFSPYDEYGNMKKILGNYTATPSSSPFYYYNPLYNATLNTKNFSKYNEITENFYAEWQATSALRLTARVGFTYNGNNAEIFLPGDHTQFATWTGENYFKRGSYYMSDGESSSLSTDVIANYTKMFGKHQLLLNAGWNLASFDSQTHGMTAWGFLNNRVDFITFAKQYEENGVPSGSESIRHEVGIVSFANYSYDNRYLADLSYRTNASSVFGANNRWGNFWSFGLGWNIHNESFLKNNRTINQWKLRASLGSTGSQNFSPYQAMATYSFFTQSTYDNIAGAFLKALANNDLKWQEKFDYNVGTDFRLFNRINGRFDYYISNTNNLLIDFSLPPSTGFASYKENLGKVQNRGFEGSLNYVVYNKPQAQSYFALFGNFATNKNKLLTISDALKQINKEQDELGQSETLYLPKIRYEEGKSVNAIWAVPSLGIDPITGREVFLKKDGSQTYVWSADDQIAVGVTDPKLRGNFGFNMEYKGWGLSTSFRYTLGEDYYNSTLINRVENVNVAYNVDTRVLNHTWLNPGDQAVFKRITASPTKTNPTSRFLQKKSDLTLSSINAYYDFKWKKLAKYHLKNLKVGFYMSGAFVLSTVKTERGTDYPFARTFSFTLQTTF</sequence>
<dbReference type="Pfam" id="PF00593">
    <property type="entry name" value="TonB_dep_Rec_b-barrel"/>
    <property type="match status" value="1"/>
</dbReference>
<dbReference type="InterPro" id="IPR023997">
    <property type="entry name" value="TonB-dep_OMP_SusC/RagA_CS"/>
</dbReference>
<dbReference type="Proteomes" id="UP001500394">
    <property type="component" value="Unassembled WGS sequence"/>
</dbReference>
<dbReference type="InterPro" id="IPR036942">
    <property type="entry name" value="Beta-barrel_TonB_sf"/>
</dbReference>
<dbReference type="EMBL" id="BAABGR010000044">
    <property type="protein sequence ID" value="GAA4521068.1"/>
    <property type="molecule type" value="Genomic_DNA"/>
</dbReference>
<keyword evidence="7 8" id="KW-0998">Cell outer membrane</keyword>
<feature type="domain" description="TonB-dependent receptor plug" evidence="11">
    <location>
        <begin position="136"/>
        <end position="255"/>
    </location>
</feature>
<dbReference type="Gene3D" id="2.170.130.10">
    <property type="entry name" value="TonB-dependent receptor, plug domain"/>
    <property type="match status" value="1"/>
</dbReference>
<keyword evidence="12" id="KW-0675">Receptor</keyword>
<keyword evidence="13" id="KW-1185">Reference proteome</keyword>
<evidence type="ECO:0000256" key="7">
    <source>
        <dbReference type="ARBA" id="ARBA00023237"/>
    </source>
</evidence>
<keyword evidence="3 8" id="KW-1134">Transmembrane beta strand</keyword>
<keyword evidence="6 8" id="KW-0472">Membrane</keyword>
<comment type="subcellular location">
    <subcellularLocation>
        <location evidence="1 8">Cell outer membrane</location>
        <topology evidence="1 8">Multi-pass membrane protein</topology>
    </subcellularLocation>
</comment>
<evidence type="ECO:0000256" key="1">
    <source>
        <dbReference type="ARBA" id="ARBA00004571"/>
    </source>
</evidence>
<evidence type="ECO:0000256" key="2">
    <source>
        <dbReference type="ARBA" id="ARBA00022448"/>
    </source>
</evidence>
<dbReference type="NCBIfam" id="TIGR04057">
    <property type="entry name" value="SusC_RagA_signa"/>
    <property type="match status" value="1"/>
</dbReference>
<dbReference type="InterPro" id="IPR039426">
    <property type="entry name" value="TonB-dep_rcpt-like"/>
</dbReference>
<dbReference type="SUPFAM" id="SSF49464">
    <property type="entry name" value="Carboxypeptidase regulatory domain-like"/>
    <property type="match status" value="1"/>
</dbReference>
<dbReference type="NCBIfam" id="TIGR04056">
    <property type="entry name" value="OMP_RagA_SusC"/>
    <property type="match status" value="1"/>
</dbReference>
<protein>
    <submittedName>
        <fullName evidence="12">TonB-dependent receptor</fullName>
    </submittedName>
</protein>
<organism evidence="12 13">
    <name type="scientific">Sphingobacterium thermophilum</name>
    <dbReference type="NCBI Taxonomy" id="768534"/>
    <lineage>
        <taxon>Bacteria</taxon>
        <taxon>Pseudomonadati</taxon>
        <taxon>Bacteroidota</taxon>
        <taxon>Sphingobacteriia</taxon>
        <taxon>Sphingobacteriales</taxon>
        <taxon>Sphingobacteriaceae</taxon>
        <taxon>Sphingobacterium</taxon>
    </lineage>
</organism>
<evidence type="ECO:0000259" key="11">
    <source>
        <dbReference type="Pfam" id="PF07715"/>
    </source>
</evidence>
<keyword evidence="2 8" id="KW-0813">Transport</keyword>
<evidence type="ECO:0000313" key="13">
    <source>
        <dbReference type="Proteomes" id="UP001500394"/>
    </source>
</evidence>
<dbReference type="PROSITE" id="PS52016">
    <property type="entry name" value="TONB_DEPENDENT_REC_3"/>
    <property type="match status" value="1"/>
</dbReference>
<dbReference type="Gene3D" id="2.60.40.1120">
    <property type="entry name" value="Carboxypeptidase-like, regulatory domain"/>
    <property type="match status" value="1"/>
</dbReference>
<name>A0ABP8R8D8_9SPHI</name>
<evidence type="ECO:0000313" key="12">
    <source>
        <dbReference type="EMBL" id="GAA4521068.1"/>
    </source>
</evidence>
<reference evidence="13" key="1">
    <citation type="journal article" date="2019" name="Int. J. Syst. Evol. Microbiol.">
        <title>The Global Catalogue of Microorganisms (GCM) 10K type strain sequencing project: providing services to taxonomists for standard genome sequencing and annotation.</title>
        <authorList>
            <consortium name="The Broad Institute Genomics Platform"/>
            <consortium name="The Broad Institute Genome Sequencing Center for Infectious Disease"/>
            <person name="Wu L."/>
            <person name="Ma J."/>
        </authorList>
    </citation>
    <scope>NUCLEOTIDE SEQUENCE [LARGE SCALE GENOMIC DNA]</scope>
    <source>
        <strain evidence="13">JCM 17858</strain>
    </source>
</reference>
<dbReference type="RefSeq" id="WP_345069141.1">
    <property type="nucleotide sequence ID" value="NZ_BAABGR010000044.1"/>
</dbReference>
<dbReference type="InterPro" id="IPR000531">
    <property type="entry name" value="Beta-barrel_TonB"/>
</dbReference>
<evidence type="ECO:0000256" key="6">
    <source>
        <dbReference type="ARBA" id="ARBA00023136"/>
    </source>
</evidence>
<dbReference type="Pfam" id="PF13715">
    <property type="entry name" value="CarbopepD_reg_2"/>
    <property type="match status" value="1"/>
</dbReference>
<evidence type="ECO:0000256" key="5">
    <source>
        <dbReference type="ARBA" id="ARBA00023077"/>
    </source>
</evidence>
<feature type="domain" description="TonB-dependent receptor-like beta-barrel" evidence="10">
    <location>
        <begin position="398"/>
        <end position="924"/>
    </location>
</feature>
<accession>A0ABP8R8D8</accession>
<keyword evidence="5 9" id="KW-0798">TonB box</keyword>
<proteinExistence type="inferred from homology"/>
<dbReference type="InterPro" id="IPR012910">
    <property type="entry name" value="Plug_dom"/>
</dbReference>
<evidence type="ECO:0000256" key="3">
    <source>
        <dbReference type="ARBA" id="ARBA00022452"/>
    </source>
</evidence>
<gene>
    <name evidence="12" type="ORF">GCM10023173_25930</name>
</gene>
<comment type="similarity">
    <text evidence="8 9">Belongs to the TonB-dependent receptor family.</text>
</comment>
<dbReference type="InterPro" id="IPR008969">
    <property type="entry name" value="CarboxyPept-like_regulatory"/>
</dbReference>